<proteinExistence type="predicted"/>
<evidence type="ECO:0000313" key="2">
    <source>
        <dbReference type="Proteomes" id="UP001501196"/>
    </source>
</evidence>
<reference evidence="2" key="1">
    <citation type="journal article" date="2019" name="Int. J. Syst. Evol. Microbiol.">
        <title>The Global Catalogue of Microorganisms (GCM) 10K type strain sequencing project: providing services to taxonomists for standard genome sequencing and annotation.</title>
        <authorList>
            <consortium name="The Broad Institute Genomics Platform"/>
            <consortium name="The Broad Institute Genome Sequencing Center for Infectious Disease"/>
            <person name="Wu L."/>
            <person name="Ma J."/>
        </authorList>
    </citation>
    <scope>NUCLEOTIDE SEQUENCE [LARGE SCALE GENOMIC DNA]</scope>
    <source>
        <strain evidence="2">JCM 15672</strain>
    </source>
</reference>
<protein>
    <submittedName>
        <fullName evidence="1">Winged helix DNA-binding domain-containing protein</fullName>
    </submittedName>
</protein>
<keyword evidence="1" id="KW-0238">DNA-binding</keyword>
<accession>A0ABP5FEH4</accession>
<comment type="caution">
    <text evidence="1">The sequence shown here is derived from an EMBL/GenBank/DDBJ whole genome shotgun (WGS) entry which is preliminary data.</text>
</comment>
<evidence type="ECO:0000313" key="1">
    <source>
        <dbReference type="EMBL" id="GAA2023771.1"/>
    </source>
</evidence>
<dbReference type="InterPro" id="IPR009351">
    <property type="entry name" value="AlkZ-like"/>
</dbReference>
<keyword evidence="2" id="KW-1185">Reference proteome</keyword>
<gene>
    <name evidence="1" type="ORF">GCM10009819_03180</name>
</gene>
<organism evidence="1 2">
    <name type="scientific">Agromyces tropicus</name>
    <dbReference type="NCBI Taxonomy" id="555371"/>
    <lineage>
        <taxon>Bacteria</taxon>
        <taxon>Bacillati</taxon>
        <taxon>Actinomycetota</taxon>
        <taxon>Actinomycetes</taxon>
        <taxon>Micrococcales</taxon>
        <taxon>Microbacteriaceae</taxon>
        <taxon>Agromyces</taxon>
    </lineage>
</organism>
<dbReference type="EMBL" id="BAAAPW010000001">
    <property type="protein sequence ID" value="GAA2023771.1"/>
    <property type="molecule type" value="Genomic_DNA"/>
</dbReference>
<dbReference type="PANTHER" id="PTHR38479:SF2">
    <property type="entry name" value="WINGED HELIX DNA-BINDING DOMAIN-CONTAINING PROTEIN"/>
    <property type="match status" value="1"/>
</dbReference>
<dbReference type="RefSeq" id="WP_344368970.1">
    <property type="nucleotide sequence ID" value="NZ_BAAAPW010000001.1"/>
</dbReference>
<sequence length="375" mass="40088">MPTGASPLARAVRLQAHGLRTPSDDAVAVVERMGAMQAQDLGAAKWAIGSRMAHPALDAVDAALADRRVVRSWPMRGTLHVMPTRLLRPTLRLTASRVLGGARLRHERLELGDAEYRTARGVVERELAGGATATREELAALWAAAGIAATGPRTYHLIWWLALDGVLCGGPVDGRVQHFALLDAWAPPGADEPDSREATLAELLTAYVTGHGPVTLADFAWWSGLTMRDARDGLEGAGDAIERFAEASARDATERFVAAGATEAAASRPSGAFALAAFDEYFLGYADRSPVCDPRFADHVIPGGNGVFQPLLVLDGRVVGTWRRTGTAARPRVELRWFTTPADTVAGRFDRPVRAWARFQGLELHGIDAAVLGAA</sequence>
<dbReference type="Pfam" id="PF06224">
    <property type="entry name" value="AlkZ-like"/>
    <property type="match status" value="1"/>
</dbReference>
<name>A0ABP5FEH4_9MICO</name>
<dbReference type="PANTHER" id="PTHR38479">
    <property type="entry name" value="LMO0824 PROTEIN"/>
    <property type="match status" value="1"/>
</dbReference>
<dbReference type="Proteomes" id="UP001501196">
    <property type="component" value="Unassembled WGS sequence"/>
</dbReference>
<dbReference type="GO" id="GO:0003677">
    <property type="term" value="F:DNA binding"/>
    <property type="evidence" value="ECO:0007669"/>
    <property type="project" value="UniProtKB-KW"/>
</dbReference>